<dbReference type="Proteomes" id="UP001152622">
    <property type="component" value="Chromosome 7"/>
</dbReference>
<feature type="region of interest" description="Disordered" evidence="1">
    <location>
        <begin position="1"/>
        <end position="41"/>
    </location>
</feature>
<name>A0A9Q1F848_SYNKA</name>
<proteinExistence type="predicted"/>
<organism evidence="2 3">
    <name type="scientific">Synaphobranchus kaupii</name>
    <name type="common">Kaup's arrowtooth eel</name>
    <dbReference type="NCBI Taxonomy" id="118154"/>
    <lineage>
        <taxon>Eukaryota</taxon>
        <taxon>Metazoa</taxon>
        <taxon>Chordata</taxon>
        <taxon>Craniata</taxon>
        <taxon>Vertebrata</taxon>
        <taxon>Euteleostomi</taxon>
        <taxon>Actinopterygii</taxon>
        <taxon>Neopterygii</taxon>
        <taxon>Teleostei</taxon>
        <taxon>Anguilliformes</taxon>
        <taxon>Synaphobranchidae</taxon>
        <taxon>Synaphobranchus</taxon>
    </lineage>
</organism>
<dbReference type="AlphaFoldDB" id="A0A9Q1F848"/>
<protein>
    <submittedName>
        <fullName evidence="2">Uncharacterized protein</fullName>
    </submittedName>
</protein>
<evidence type="ECO:0000313" key="3">
    <source>
        <dbReference type="Proteomes" id="UP001152622"/>
    </source>
</evidence>
<sequence length="141" mass="15677">MNHLQHVSRSPGYRSPFDAWPAPKNWHPDRRPQRAESVSELPARAGRRVQLLPLPVHGWRFIAFNSRILFRSSAADAGKRISLSELQRGAGCIRYEIMRDRPGSCWVFGASRLAAIGSLNGKLGMTSWAGFADQPEGGLIL</sequence>
<reference evidence="2" key="1">
    <citation type="journal article" date="2023" name="Science">
        <title>Genome structures resolve the early diversification of teleost fishes.</title>
        <authorList>
            <person name="Parey E."/>
            <person name="Louis A."/>
            <person name="Montfort J."/>
            <person name="Bouchez O."/>
            <person name="Roques C."/>
            <person name="Iampietro C."/>
            <person name="Lluch J."/>
            <person name="Castinel A."/>
            <person name="Donnadieu C."/>
            <person name="Desvignes T."/>
            <person name="Floi Bucao C."/>
            <person name="Jouanno E."/>
            <person name="Wen M."/>
            <person name="Mejri S."/>
            <person name="Dirks R."/>
            <person name="Jansen H."/>
            <person name="Henkel C."/>
            <person name="Chen W.J."/>
            <person name="Zahm M."/>
            <person name="Cabau C."/>
            <person name="Klopp C."/>
            <person name="Thompson A.W."/>
            <person name="Robinson-Rechavi M."/>
            <person name="Braasch I."/>
            <person name="Lecointre G."/>
            <person name="Bobe J."/>
            <person name="Postlethwait J.H."/>
            <person name="Berthelot C."/>
            <person name="Roest Crollius H."/>
            <person name="Guiguen Y."/>
        </authorList>
    </citation>
    <scope>NUCLEOTIDE SEQUENCE</scope>
    <source>
        <strain evidence="2">WJC10195</strain>
    </source>
</reference>
<comment type="caution">
    <text evidence="2">The sequence shown here is derived from an EMBL/GenBank/DDBJ whole genome shotgun (WGS) entry which is preliminary data.</text>
</comment>
<accession>A0A9Q1F848</accession>
<keyword evidence="3" id="KW-1185">Reference proteome</keyword>
<gene>
    <name evidence="2" type="ORF">SKAU_G00206810</name>
</gene>
<evidence type="ECO:0000313" key="2">
    <source>
        <dbReference type="EMBL" id="KAJ8353114.1"/>
    </source>
</evidence>
<dbReference type="EMBL" id="JAINUF010000007">
    <property type="protein sequence ID" value="KAJ8353114.1"/>
    <property type="molecule type" value="Genomic_DNA"/>
</dbReference>
<evidence type="ECO:0000256" key="1">
    <source>
        <dbReference type="SAM" id="MobiDB-lite"/>
    </source>
</evidence>